<reference evidence="1 2" key="1">
    <citation type="journal article" date="2014" name="Int. J. Syst. Evol. Microbiol.">
        <title>Leptospira mayottensis sp. nov., a pathogenic species of the genus Leptospira isolated from humans.</title>
        <authorList>
            <person name="Bourhy P."/>
            <person name="Collet L."/>
            <person name="Brisse S."/>
            <person name="Picardeau M."/>
        </authorList>
    </citation>
    <scope>NUCLEOTIDE SEQUENCE [LARGE SCALE GENOMIC DNA]</scope>
    <source>
        <strain evidence="1 2">200901122</strain>
    </source>
</reference>
<sequence length="52" mass="6048">MQLSELSEALSFFLKFNASSMVSSASRVQTQAKHPLWIEFWVRAFEDKKIAR</sequence>
<evidence type="ECO:0000313" key="1">
    <source>
        <dbReference type="EMBL" id="EKS02228.1"/>
    </source>
</evidence>
<dbReference type="Proteomes" id="UP000001343">
    <property type="component" value="Unassembled WGS sequence"/>
</dbReference>
<comment type="caution">
    <text evidence="1">The sequence shown here is derived from an EMBL/GenBank/DDBJ whole genome shotgun (WGS) entry which is preliminary data.</text>
</comment>
<name>A0AA87T0E2_9LEPT</name>
<dbReference type="AlphaFoldDB" id="A0AA87T0E2"/>
<proteinExistence type="predicted"/>
<gene>
    <name evidence="1" type="ORF">LEP1GSC125_0836</name>
</gene>
<dbReference type="EMBL" id="AKWM02000002">
    <property type="protein sequence ID" value="EKS02228.1"/>
    <property type="molecule type" value="Genomic_DNA"/>
</dbReference>
<evidence type="ECO:0000313" key="2">
    <source>
        <dbReference type="Proteomes" id="UP000001343"/>
    </source>
</evidence>
<protein>
    <submittedName>
        <fullName evidence="1">Uncharacterized protein</fullName>
    </submittedName>
</protein>
<accession>A0AA87T0E2</accession>
<organism evidence="1 2">
    <name type="scientific">Leptospira mayottensis 200901122</name>
    <dbReference type="NCBI Taxonomy" id="1193010"/>
    <lineage>
        <taxon>Bacteria</taxon>
        <taxon>Pseudomonadati</taxon>
        <taxon>Spirochaetota</taxon>
        <taxon>Spirochaetia</taxon>
        <taxon>Leptospirales</taxon>
        <taxon>Leptospiraceae</taxon>
        <taxon>Leptospira</taxon>
    </lineage>
</organism>